<dbReference type="RefSeq" id="WP_125242208.1">
    <property type="nucleotide sequence ID" value="NZ_RSED01000003.1"/>
</dbReference>
<dbReference type="OrthoDB" id="3727779at2"/>
<comment type="caution">
    <text evidence="1">The sequence shown here is derived from an EMBL/GenBank/DDBJ whole genome shotgun (WGS) entry which is preliminary data.</text>
</comment>
<protein>
    <recommendedName>
        <fullName evidence="3">Thioesterase</fullName>
    </recommendedName>
</protein>
<dbReference type="Proteomes" id="UP000269265">
    <property type="component" value="Unassembled WGS sequence"/>
</dbReference>
<name>A0A426VFZ7_9BURK</name>
<evidence type="ECO:0000313" key="2">
    <source>
        <dbReference type="Proteomes" id="UP000269265"/>
    </source>
</evidence>
<proteinExistence type="predicted"/>
<dbReference type="EMBL" id="RSED01000003">
    <property type="protein sequence ID" value="RRS05640.1"/>
    <property type="molecule type" value="Genomic_DNA"/>
</dbReference>
<accession>A0A426VFZ7</accession>
<dbReference type="InterPro" id="IPR029069">
    <property type="entry name" value="HotDog_dom_sf"/>
</dbReference>
<dbReference type="SUPFAM" id="SSF54637">
    <property type="entry name" value="Thioesterase/thiol ester dehydrase-isomerase"/>
    <property type="match status" value="1"/>
</dbReference>
<organism evidence="1 2">
    <name type="scientific">Aquabacterium soli</name>
    <dbReference type="NCBI Taxonomy" id="2493092"/>
    <lineage>
        <taxon>Bacteria</taxon>
        <taxon>Pseudomonadati</taxon>
        <taxon>Pseudomonadota</taxon>
        <taxon>Betaproteobacteria</taxon>
        <taxon>Burkholderiales</taxon>
        <taxon>Aquabacterium</taxon>
    </lineage>
</organism>
<evidence type="ECO:0008006" key="3">
    <source>
        <dbReference type="Google" id="ProtNLM"/>
    </source>
</evidence>
<sequence length="165" mass="18377">MAGLFRNIIAFMLGLLAHGRRAPGDTTSARFLVTPFDVGLRILKSDKYLQLVEPAQMDYLLQVGRLFGILQGGARFVNIGQTVRFFRPIPVFSVVRIDTRIVYADDRCAFFASTLHVKGERAAEVLVKMKFKKNGLTVSAQSLLHIHFDTVPLSVQKWDAALAAL</sequence>
<evidence type="ECO:0000313" key="1">
    <source>
        <dbReference type="EMBL" id="RRS05640.1"/>
    </source>
</evidence>
<reference evidence="1 2" key="1">
    <citation type="submission" date="2018-12" db="EMBL/GenBank/DDBJ databases">
        <title>The whole draft genome of Aquabacterium sp. SJQ9.</title>
        <authorList>
            <person name="Sun L."/>
            <person name="Gao X."/>
            <person name="Chen W."/>
            <person name="Huang K."/>
        </authorList>
    </citation>
    <scope>NUCLEOTIDE SEQUENCE [LARGE SCALE GENOMIC DNA]</scope>
    <source>
        <strain evidence="1 2">SJQ9</strain>
    </source>
</reference>
<keyword evidence="2" id="KW-1185">Reference proteome</keyword>
<gene>
    <name evidence="1" type="ORF">EIP75_05470</name>
</gene>
<dbReference type="Gene3D" id="3.10.129.10">
    <property type="entry name" value="Hotdog Thioesterase"/>
    <property type="match status" value="1"/>
</dbReference>
<dbReference type="AlphaFoldDB" id="A0A426VFZ7"/>